<keyword evidence="1" id="KW-0812">Transmembrane</keyword>
<protein>
    <submittedName>
        <fullName evidence="2">Uncharacterized protein</fullName>
    </submittedName>
</protein>
<gene>
    <name evidence="2" type="ORF">V5799_006745</name>
</gene>
<feature type="transmembrane region" description="Helical" evidence="1">
    <location>
        <begin position="60"/>
        <end position="87"/>
    </location>
</feature>
<dbReference type="AlphaFoldDB" id="A0AAQ4DVI5"/>
<organism evidence="2 3">
    <name type="scientific">Amblyomma americanum</name>
    <name type="common">Lone star tick</name>
    <dbReference type="NCBI Taxonomy" id="6943"/>
    <lineage>
        <taxon>Eukaryota</taxon>
        <taxon>Metazoa</taxon>
        <taxon>Ecdysozoa</taxon>
        <taxon>Arthropoda</taxon>
        <taxon>Chelicerata</taxon>
        <taxon>Arachnida</taxon>
        <taxon>Acari</taxon>
        <taxon>Parasitiformes</taxon>
        <taxon>Ixodida</taxon>
        <taxon>Ixodoidea</taxon>
        <taxon>Ixodidae</taxon>
        <taxon>Amblyomminae</taxon>
        <taxon>Amblyomma</taxon>
    </lineage>
</organism>
<evidence type="ECO:0000256" key="1">
    <source>
        <dbReference type="SAM" id="Phobius"/>
    </source>
</evidence>
<name>A0AAQ4DVI5_AMBAM</name>
<accession>A0AAQ4DVI5</accession>
<dbReference type="EMBL" id="JARKHS020026302">
    <property type="protein sequence ID" value="KAK8766475.1"/>
    <property type="molecule type" value="Genomic_DNA"/>
</dbReference>
<dbReference type="Proteomes" id="UP001321473">
    <property type="component" value="Unassembled WGS sequence"/>
</dbReference>
<comment type="caution">
    <text evidence="2">The sequence shown here is derived from an EMBL/GenBank/DDBJ whole genome shotgun (WGS) entry which is preliminary data.</text>
</comment>
<keyword evidence="3" id="KW-1185">Reference proteome</keyword>
<keyword evidence="1" id="KW-0472">Membrane</keyword>
<evidence type="ECO:0000313" key="2">
    <source>
        <dbReference type="EMBL" id="KAK8766475.1"/>
    </source>
</evidence>
<evidence type="ECO:0000313" key="3">
    <source>
        <dbReference type="Proteomes" id="UP001321473"/>
    </source>
</evidence>
<sequence length="137" mass="15541">MMEQKAIPAKQLQSRRQLDAIGSNVMRRYKGCTHLLCYLRRVRGPSAKYWLSKLQRLVELICWMVLIRLMIVLSVLTSVVVGCLLLASLAMGGPALLQAQSEFLGRSFCEGVALVYHYISNPQQARLLDHARRGKRL</sequence>
<keyword evidence="1" id="KW-1133">Transmembrane helix</keyword>
<reference evidence="2 3" key="1">
    <citation type="journal article" date="2023" name="Arcadia Sci">
        <title>De novo assembly of a long-read Amblyomma americanum tick genome.</title>
        <authorList>
            <person name="Chou S."/>
            <person name="Poskanzer K.E."/>
            <person name="Rollins M."/>
            <person name="Thuy-Boun P.S."/>
        </authorList>
    </citation>
    <scope>NUCLEOTIDE SEQUENCE [LARGE SCALE GENOMIC DNA]</scope>
    <source>
        <strain evidence="2">F_SG_1</strain>
        <tissue evidence="2">Salivary glands</tissue>
    </source>
</reference>
<proteinExistence type="predicted"/>